<organism evidence="9 10">
    <name type="scientific">Stieleria bergensis</name>
    <dbReference type="NCBI Taxonomy" id="2528025"/>
    <lineage>
        <taxon>Bacteria</taxon>
        <taxon>Pseudomonadati</taxon>
        <taxon>Planctomycetota</taxon>
        <taxon>Planctomycetia</taxon>
        <taxon>Pirellulales</taxon>
        <taxon>Pirellulaceae</taxon>
        <taxon>Stieleria</taxon>
    </lineage>
</organism>
<evidence type="ECO:0000256" key="7">
    <source>
        <dbReference type="ARBA" id="ARBA00023136"/>
    </source>
</evidence>
<evidence type="ECO:0000313" key="10">
    <source>
        <dbReference type="Proteomes" id="UP000315003"/>
    </source>
</evidence>
<feature type="transmembrane region" description="Helical" evidence="8">
    <location>
        <begin position="280"/>
        <end position="303"/>
    </location>
</feature>
<keyword evidence="5 8" id="KW-0812">Transmembrane</keyword>
<feature type="transmembrane region" description="Helical" evidence="8">
    <location>
        <begin position="47"/>
        <end position="73"/>
    </location>
</feature>
<dbReference type="SUPFAM" id="SSF161098">
    <property type="entry name" value="MetI-like"/>
    <property type="match status" value="2"/>
</dbReference>
<keyword evidence="3" id="KW-1003">Cell membrane</keyword>
<evidence type="ECO:0000256" key="6">
    <source>
        <dbReference type="ARBA" id="ARBA00022989"/>
    </source>
</evidence>
<evidence type="ECO:0000256" key="2">
    <source>
        <dbReference type="ARBA" id="ARBA00022448"/>
    </source>
</evidence>
<name>A0A517SS51_9BACT</name>
<dbReference type="EMBL" id="CP036272">
    <property type="protein sequence ID" value="QDT58939.1"/>
    <property type="molecule type" value="Genomic_DNA"/>
</dbReference>
<keyword evidence="10" id="KW-1185">Reference proteome</keyword>
<evidence type="ECO:0000256" key="5">
    <source>
        <dbReference type="ARBA" id="ARBA00022692"/>
    </source>
</evidence>
<gene>
    <name evidence="9" type="ORF">SV7mr_14410</name>
</gene>
<keyword evidence="7 8" id="KW-0472">Membrane</keyword>
<keyword evidence="4" id="KW-0997">Cell inner membrane</keyword>
<comment type="subcellular location">
    <subcellularLocation>
        <location evidence="1">Cell inner membrane</location>
        <topology evidence="1">Multi-pass membrane protein</topology>
    </subcellularLocation>
</comment>
<keyword evidence="6 8" id="KW-1133">Transmembrane helix</keyword>
<feature type="transmembrane region" description="Helical" evidence="8">
    <location>
        <begin position="6"/>
        <end position="26"/>
    </location>
</feature>
<keyword evidence="2" id="KW-0813">Transport</keyword>
<dbReference type="Gene3D" id="1.10.3720.10">
    <property type="entry name" value="MetI-like"/>
    <property type="match status" value="2"/>
</dbReference>
<feature type="transmembrane region" description="Helical" evidence="8">
    <location>
        <begin position="148"/>
        <end position="172"/>
    </location>
</feature>
<evidence type="ECO:0000256" key="1">
    <source>
        <dbReference type="ARBA" id="ARBA00004429"/>
    </source>
</evidence>
<dbReference type="InterPro" id="IPR035906">
    <property type="entry name" value="MetI-like_sf"/>
</dbReference>
<feature type="transmembrane region" description="Helical" evidence="8">
    <location>
        <begin position="407"/>
        <end position="431"/>
    </location>
</feature>
<feature type="transmembrane region" description="Helical" evidence="8">
    <location>
        <begin position="552"/>
        <end position="570"/>
    </location>
</feature>
<evidence type="ECO:0000256" key="3">
    <source>
        <dbReference type="ARBA" id="ARBA00022475"/>
    </source>
</evidence>
<dbReference type="Proteomes" id="UP000315003">
    <property type="component" value="Chromosome"/>
</dbReference>
<accession>A0A517SS51</accession>
<feature type="transmembrane region" description="Helical" evidence="8">
    <location>
        <begin position="106"/>
        <end position="127"/>
    </location>
</feature>
<dbReference type="GO" id="GO:0005886">
    <property type="term" value="C:plasma membrane"/>
    <property type="evidence" value="ECO:0007669"/>
    <property type="project" value="UniProtKB-SubCell"/>
</dbReference>
<proteinExistence type="predicted"/>
<protein>
    <recommendedName>
        <fullName evidence="11">ABC transmembrane type-1 domain-containing protein</fullName>
    </recommendedName>
</protein>
<feature type="transmembrane region" description="Helical" evidence="8">
    <location>
        <begin position="451"/>
        <end position="473"/>
    </location>
</feature>
<sequence>MIWPSAFLVTVQFMFLCALLSAAIGLPQAMMLWMLSQQRGVGRGQRLAGWGLSYSLLAAIACLATPLILHAAAWEATAGKFGWTTFTQTGARDYSGWGGQYGGMVAALWVHGLFGSQIVALLTFYGVRRVPQEISEQAAFDGGLLWRWWRVLLPIAMPWACLGVLASAMLAATEMTVVDLYGVRTLADEFYLVHAAQPSLASITMLLVLPVTLLIVAACLMLLRGRRVTSSLQGFVGQWSHSTERPHLANEVHRQSVPPLSAAHRGDSVSVAPLSRFAHLAVLCGAVLMASISFTVPFLGLLVKAGQEVSVRAAPVNGDKRLASDEMNIAANEFSPNVSFQPQATAQPIVEVTWSAALCWQRLRGGLSDYWPEYQWSVLIGLAAAAFCVPIAWLMAAWTADRPRCQLAIRCLTLLLFLIPGPLVGMVVVQWFNLSLPGFRTLYQETLIPTILGLSVRGIPLAYWILAAGYASLDGNVRELLRSGGSRVARFWWGDLRLLSKPLLIAVFVTAVATSGDVPVLKPVIPPSVPTVGIRLFGLLHSGVRDGEATLAFWYIGSIVMMGILVVRVVRGRWS</sequence>
<evidence type="ECO:0000313" key="9">
    <source>
        <dbReference type="EMBL" id="QDT58939.1"/>
    </source>
</evidence>
<evidence type="ECO:0008006" key="11">
    <source>
        <dbReference type="Google" id="ProtNLM"/>
    </source>
</evidence>
<reference evidence="9 10" key="1">
    <citation type="submission" date="2019-02" db="EMBL/GenBank/DDBJ databases">
        <title>Deep-cultivation of Planctomycetes and their phenomic and genomic characterization uncovers novel biology.</title>
        <authorList>
            <person name="Wiegand S."/>
            <person name="Jogler M."/>
            <person name="Boedeker C."/>
            <person name="Pinto D."/>
            <person name="Vollmers J."/>
            <person name="Rivas-Marin E."/>
            <person name="Kohn T."/>
            <person name="Peeters S.H."/>
            <person name="Heuer A."/>
            <person name="Rast P."/>
            <person name="Oberbeckmann S."/>
            <person name="Bunk B."/>
            <person name="Jeske O."/>
            <person name="Meyerdierks A."/>
            <person name="Storesund J.E."/>
            <person name="Kallscheuer N."/>
            <person name="Luecker S."/>
            <person name="Lage O.M."/>
            <person name="Pohl T."/>
            <person name="Merkel B.J."/>
            <person name="Hornburger P."/>
            <person name="Mueller R.-W."/>
            <person name="Bruemmer F."/>
            <person name="Labrenz M."/>
            <person name="Spormann A.M."/>
            <person name="Op den Camp H."/>
            <person name="Overmann J."/>
            <person name="Amann R."/>
            <person name="Jetten M.S.M."/>
            <person name="Mascher T."/>
            <person name="Medema M.H."/>
            <person name="Devos D.P."/>
            <person name="Kaster A.-K."/>
            <person name="Ovreas L."/>
            <person name="Rohde M."/>
            <person name="Galperin M.Y."/>
            <person name="Jogler C."/>
        </authorList>
    </citation>
    <scope>NUCLEOTIDE SEQUENCE [LARGE SCALE GENOMIC DNA]</scope>
    <source>
        <strain evidence="9 10">SV_7m_r</strain>
    </source>
</reference>
<dbReference type="PANTHER" id="PTHR43357">
    <property type="entry name" value="INNER MEMBRANE ABC TRANSPORTER PERMEASE PROTEIN YDCV"/>
    <property type="match status" value="1"/>
</dbReference>
<evidence type="ECO:0000256" key="4">
    <source>
        <dbReference type="ARBA" id="ARBA00022519"/>
    </source>
</evidence>
<feature type="transmembrane region" description="Helical" evidence="8">
    <location>
        <begin position="200"/>
        <end position="223"/>
    </location>
</feature>
<dbReference type="PANTHER" id="PTHR43357:SF3">
    <property type="entry name" value="FE(3+)-TRANSPORT SYSTEM PERMEASE PROTEIN FBPB 2"/>
    <property type="match status" value="1"/>
</dbReference>
<dbReference type="AlphaFoldDB" id="A0A517SS51"/>
<evidence type="ECO:0000256" key="8">
    <source>
        <dbReference type="SAM" id="Phobius"/>
    </source>
</evidence>
<feature type="transmembrane region" description="Helical" evidence="8">
    <location>
        <begin position="374"/>
        <end position="395"/>
    </location>
</feature>
<feature type="transmembrane region" description="Helical" evidence="8">
    <location>
        <begin position="494"/>
        <end position="513"/>
    </location>
</feature>